<gene>
    <name evidence="1" type="ORF">CYMTET_10072</name>
</gene>
<dbReference type="Proteomes" id="UP001190700">
    <property type="component" value="Unassembled WGS sequence"/>
</dbReference>
<keyword evidence="2" id="KW-1185">Reference proteome</keyword>
<reference evidence="1 2" key="1">
    <citation type="journal article" date="2015" name="Genome Biol. Evol.">
        <title>Comparative Genomics of a Bacterivorous Green Alga Reveals Evolutionary Causalities and Consequences of Phago-Mixotrophic Mode of Nutrition.</title>
        <authorList>
            <person name="Burns J.A."/>
            <person name="Paasch A."/>
            <person name="Narechania A."/>
            <person name="Kim E."/>
        </authorList>
    </citation>
    <scope>NUCLEOTIDE SEQUENCE [LARGE SCALE GENOMIC DNA]</scope>
    <source>
        <strain evidence="1 2">PLY_AMNH</strain>
    </source>
</reference>
<dbReference type="AlphaFoldDB" id="A0AAE0GQA6"/>
<proteinExistence type="predicted"/>
<sequence>MVATKSNTSATPRRRSLATFFDDDASRHALTPNTPAATAAPVENSTAAVFVATVNTLARDRFDESVAKHVIRKCFPEKHARFGGNEHGAVVLFANLVSAIEDSFVNENALFATLFDLEDITTRVRAEANKLLFSTLKLIYDPTSPAADWLEASAETSPHDGKRVLLETARMLLDACRDYEQEAAM</sequence>
<name>A0AAE0GQA6_9CHLO</name>
<protein>
    <submittedName>
        <fullName evidence="1">Uncharacterized protein</fullName>
    </submittedName>
</protein>
<accession>A0AAE0GQA6</accession>
<evidence type="ECO:0000313" key="1">
    <source>
        <dbReference type="EMBL" id="KAK3282177.1"/>
    </source>
</evidence>
<comment type="caution">
    <text evidence="1">The sequence shown here is derived from an EMBL/GenBank/DDBJ whole genome shotgun (WGS) entry which is preliminary data.</text>
</comment>
<organism evidence="1 2">
    <name type="scientific">Cymbomonas tetramitiformis</name>
    <dbReference type="NCBI Taxonomy" id="36881"/>
    <lineage>
        <taxon>Eukaryota</taxon>
        <taxon>Viridiplantae</taxon>
        <taxon>Chlorophyta</taxon>
        <taxon>Pyramimonadophyceae</taxon>
        <taxon>Pyramimonadales</taxon>
        <taxon>Pyramimonadaceae</taxon>
        <taxon>Cymbomonas</taxon>
    </lineage>
</organism>
<dbReference type="EMBL" id="LGRX02003484">
    <property type="protein sequence ID" value="KAK3282177.1"/>
    <property type="molecule type" value="Genomic_DNA"/>
</dbReference>
<evidence type="ECO:0000313" key="2">
    <source>
        <dbReference type="Proteomes" id="UP001190700"/>
    </source>
</evidence>